<protein>
    <submittedName>
        <fullName evidence="2">Uncharacterized protein</fullName>
    </submittedName>
</protein>
<feature type="compositionally biased region" description="Basic and acidic residues" evidence="1">
    <location>
        <begin position="167"/>
        <end position="179"/>
    </location>
</feature>
<gene>
    <name evidence="2" type="ORF">HG543_37560</name>
</gene>
<keyword evidence="3" id="KW-1185">Reference proteome</keyword>
<sequence>MDVSRLPRGVAWLKVGLGLTELAFPRTARRMLGLSPRFGALSFACAGAKLATSLGLLTGADRRRWLWARSVGDVIDVAFLGSALQRRTRDFRWQLASTLAALGMAAIDLQALVKTYAAPAGTGTRRSLGTGGPADTLNAGPMESWRGSGLAEDVGTNAGAGGSAEQDPAREEKMREAERQLGLPSVDSPGAGV</sequence>
<dbReference type="RefSeq" id="WP_169349744.1">
    <property type="nucleotide sequence ID" value="NZ_JABBJJ010000250.1"/>
</dbReference>
<reference evidence="2 3" key="1">
    <citation type="submission" date="2020-04" db="EMBL/GenBank/DDBJ databases">
        <title>Draft genome of Pyxidicoccus fallax type strain.</title>
        <authorList>
            <person name="Whitworth D.E."/>
        </authorList>
    </citation>
    <scope>NUCLEOTIDE SEQUENCE [LARGE SCALE GENOMIC DNA]</scope>
    <source>
        <strain evidence="2 3">DSM 14698</strain>
    </source>
</reference>
<evidence type="ECO:0000313" key="2">
    <source>
        <dbReference type="EMBL" id="NMO20530.1"/>
    </source>
</evidence>
<accession>A0A848LSC7</accession>
<feature type="region of interest" description="Disordered" evidence="1">
    <location>
        <begin position="122"/>
        <end position="193"/>
    </location>
</feature>
<proteinExistence type="predicted"/>
<evidence type="ECO:0000313" key="3">
    <source>
        <dbReference type="Proteomes" id="UP000518300"/>
    </source>
</evidence>
<dbReference type="Proteomes" id="UP000518300">
    <property type="component" value="Unassembled WGS sequence"/>
</dbReference>
<dbReference type="AlphaFoldDB" id="A0A848LSC7"/>
<organism evidence="2 3">
    <name type="scientific">Pyxidicoccus fallax</name>
    <dbReference type="NCBI Taxonomy" id="394095"/>
    <lineage>
        <taxon>Bacteria</taxon>
        <taxon>Pseudomonadati</taxon>
        <taxon>Myxococcota</taxon>
        <taxon>Myxococcia</taxon>
        <taxon>Myxococcales</taxon>
        <taxon>Cystobacterineae</taxon>
        <taxon>Myxococcaceae</taxon>
        <taxon>Pyxidicoccus</taxon>
    </lineage>
</organism>
<name>A0A848LSC7_9BACT</name>
<evidence type="ECO:0000256" key="1">
    <source>
        <dbReference type="SAM" id="MobiDB-lite"/>
    </source>
</evidence>
<comment type="caution">
    <text evidence="2">The sequence shown here is derived from an EMBL/GenBank/DDBJ whole genome shotgun (WGS) entry which is preliminary data.</text>
</comment>
<dbReference type="EMBL" id="JABBJJ010000250">
    <property type="protein sequence ID" value="NMO20530.1"/>
    <property type="molecule type" value="Genomic_DNA"/>
</dbReference>